<sequence length="296" mass="33975">MKKNWFWGIVITILISWIANIVYFELHQLKEPVVLNAYIDIPSSEKTNFSLFYLTNSSEVIELETLIAGEYTYSNEQNFSPWFGDLTAQSYREHFTHQYLKQASFTFDEQSLKQIVKGFQSNELYARFTNGQVVPVQLEKLNFRTPLSETNYISSTAGFGSNQGIQGNLFEATETVRMDEITLPDSLINKVELKVQLLSDTSTNAQVEKLVNKEWEDIAAPLYTDIEWPLEIQKGDSVALIFQTKYSDSYVNVVNDWSGITESREAFSYAFPLLIEPSLLNQDIDDIVLKVRGEHK</sequence>
<proteinExistence type="predicted"/>
<keyword evidence="1" id="KW-0472">Membrane</keyword>
<keyword evidence="1" id="KW-1133">Transmembrane helix</keyword>
<gene>
    <name evidence="2" type="ORF">M9R61_13710</name>
</gene>
<evidence type="ECO:0000256" key="1">
    <source>
        <dbReference type="SAM" id="Phobius"/>
    </source>
</evidence>
<feature type="transmembrane region" description="Helical" evidence="1">
    <location>
        <begin position="6"/>
        <end position="26"/>
    </location>
</feature>
<dbReference type="RefSeq" id="WP_269922537.1">
    <property type="nucleotide sequence ID" value="NZ_JAMKBI010000010.1"/>
</dbReference>
<dbReference type="AlphaFoldDB" id="A0A9X3RAA9"/>
<name>A0A9X3RAA9_9BACI</name>
<evidence type="ECO:0000313" key="3">
    <source>
        <dbReference type="Proteomes" id="UP001152172"/>
    </source>
</evidence>
<accession>A0A9X3RAA9</accession>
<comment type="caution">
    <text evidence="2">The sequence shown here is derived from an EMBL/GenBank/DDBJ whole genome shotgun (WGS) entry which is preliminary data.</text>
</comment>
<evidence type="ECO:0000313" key="2">
    <source>
        <dbReference type="EMBL" id="MCZ8534360.1"/>
    </source>
</evidence>
<protein>
    <submittedName>
        <fullName evidence="2">Uncharacterized protein</fullName>
    </submittedName>
</protein>
<keyword evidence="3" id="KW-1185">Reference proteome</keyword>
<organism evidence="2 3">
    <name type="scientific">Psychrobacillus psychrodurans</name>
    <dbReference type="NCBI Taxonomy" id="126157"/>
    <lineage>
        <taxon>Bacteria</taxon>
        <taxon>Bacillati</taxon>
        <taxon>Bacillota</taxon>
        <taxon>Bacilli</taxon>
        <taxon>Bacillales</taxon>
        <taxon>Bacillaceae</taxon>
        <taxon>Psychrobacillus</taxon>
    </lineage>
</organism>
<dbReference type="EMBL" id="JAMKBI010000010">
    <property type="protein sequence ID" value="MCZ8534360.1"/>
    <property type="molecule type" value="Genomic_DNA"/>
</dbReference>
<keyword evidence="1" id="KW-0812">Transmembrane</keyword>
<reference evidence="2" key="1">
    <citation type="submission" date="2022-05" db="EMBL/GenBank/DDBJ databases">
        <authorList>
            <person name="Colautti A."/>
            <person name="Iacumin L."/>
        </authorList>
    </citation>
    <scope>NUCLEOTIDE SEQUENCE</scope>
    <source>
        <strain evidence="2">DSM 30747</strain>
    </source>
</reference>
<dbReference type="Proteomes" id="UP001152172">
    <property type="component" value="Unassembled WGS sequence"/>
</dbReference>